<reference evidence="1" key="1">
    <citation type="submission" date="2020-04" db="EMBL/GenBank/DDBJ databases">
        <title>Deep metagenomics examines the oral microbiome during advanced dental caries in children, revealing novel taxa and co-occurrences with host molecules.</title>
        <authorList>
            <person name="Baker J.L."/>
            <person name="Morton J.T."/>
            <person name="Dinis M."/>
            <person name="Alvarez R."/>
            <person name="Tran N.C."/>
            <person name="Knight R."/>
            <person name="Edlund A."/>
        </authorList>
    </citation>
    <scope>NUCLEOTIDE SEQUENCE</scope>
    <source>
        <strain evidence="1">JCVI_32_bin.50</strain>
    </source>
</reference>
<dbReference type="Proteomes" id="UP000787419">
    <property type="component" value="Unassembled WGS sequence"/>
</dbReference>
<proteinExistence type="predicted"/>
<dbReference type="AlphaFoldDB" id="A0A9D6A9A9"/>
<accession>A0A9D6A9A9</accession>
<dbReference type="InterPro" id="IPR003321">
    <property type="entry name" value="Cyt_c552"/>
</dbReference>
<protein>
    <submittedName>
        <fullName evidence="1">Ammonia-forming cytochrome c nitrite reductase subunit c552</fullName>
    </submittedName>
</protein>
<gene>
    <name evidence="1" type="ORF">HXN55_02460</name>
</gene>
<comment type="caution">
    <text evidence="1">The sequence shown here is derived from an EMBL/GenBank/DDBJ whole genome shotgun (WGS) entry which is preliminary data.</text>
</comment>
<name>A0A9D6A9A9_9BACT</name>
<organism evidence="1 2">
    <name type="scientific">Prevotella nigrescens</name>
    <dbReference type="NCBI Taxonomy" id="28133"/>
    <lineage>
        <taxon>Bacteria</taxon>
        <taxon>Pseudomonadati</taxon>
        <taxon>Bacteroidota</taxon>
        <taxon>Bacteroidia</taxon>
        <taxon>Bacteroidales</taxon>
        <taxon>Prevotellaceae</taxon>
        <taxon>Prevotella</taxon>
    </lineage>
</organism>
<sequence length="77" mass="8783">SLDYAQTARVEIARILARHGYSKPVPMPDISTKEKAQSYIGLDMKKLKAQKKDFINTVVPKWIQAAKKHGRFITKPM</sequence>
<dbReference type="Pfam" id="PF02335">
    <property type="entry name" value="Cytochrom_C552"/>
    <property type="match status" value="1"/>
</dbReference>
<dbReference type="GO" id="GO:0042279">
    <property type="term" value="F:nitrite reductase (cytochrome, ammonia-forming) activity"/>
    <property type="evidence" value="ECO:0007669"/>
    <property type="project" value="InterPro"/>
</dbReference>
<dbReference type="RefSeq" id="WP_278489217.1">
    <property type="nucleotide sequence ID" value="NZ_JABZTM010000016.1"/>
</dbReference>
<feature type="non-terminal residue" evidence="1">
    <location>
        <position position="1"/>
    </location>
</feature>
<dbReference type="EMBL" id="JABZTM010000016">
    <property type="protein sequence ID" value="MBF1446241.1"/>
    <property type="molecule type" value="Genomic_DNA"/>
</dbReference>
<dbReference type="Gene3D" id="1.20.140.10">
    <property type="entry name" value="Butyryl-CoA Dehydrogenase, subunit A, domain 3"/>
    <property type="match status" value="1"/>
</dbReference>
<evidence type="ECO:0000313" key="1">
    <source>
        <dbReference type="EMBL" id="MBF1446241.1"/>
    </source>
</evidence>
<dbReference type="InterPro" id="IPR036280">
    <property type="entry name" value="Multihaem_cyt_sf"/>
</dbReference>
<dbReference type="SUPFAM" id="SSF48695">
    <property type="entry name" value="Multiheme cytochromes"/>
    <property type="match status" value="1"/>
</dbReference>
<dbReference type="GO" id="GO:0042597">
    <property type="term" value="C:periplasmic space"/>
    <property type="evidence" value="ECO:0007669"/>
    <property type="project" value="InterPro"/>
</dbReference>
<evidence type="ECO:0000313" key="2">
    <source>
        <dbReference type="Proteomes" id="UP000787419"/>
    </source>
</evidence>